<proteinExistence type="predicted"/>
<evidence type="ECO:0000313" key="9">
    <source>
        <dbReference type="Proteomes" id="UP001142055"/>
    </source>
</evidence>
<evidence type="ECO:0000256" key="3">
    <source>
        <dbReference type="ARBA" id="ARBA00022949"/>
    </source>
</evidence>
<dbReference type="PANTHER" id="PTHR14167:SF116">
    <property type="entry name" value="CAP, ISOFORM AC"/>
    <property type="match status" value="1"/>
</dbReference>
<comment type="subcellular location">
    <subcellularLocation>
        <location evidence="1">Cell junction</location>
    </subcellularLocation>
</comment>
<feature type="region of interest" description="Disordered" evidence="5">
    <location>
        <begin position="1051"/>
        <end position="1092"/>
    </location>
</feature>
<dbReference type="Pfam" id="PF00018">
    <property type="entry name" value="SH3_1"/>
    <property type="match status" value="2"/>
</dbReference>
<keyword evidence="3" id="KW-0965">Cell junction</keyword>
<feature type="domain" description="SH3" evidence="6">
    <location>
        <begin position="1414"/>
        <end position="1473"/>
    </location>
</feature>
<feature type="compositionally biased region" description="Low complexity" evidence="5">
    <location>
        <begin position="1360"/>
        <end position="1384"/>
    </location>
</feature>
<feature type="region of interest" description="Disordered" evidence="5">
    <location>
        <begin position="103"/>
        <end position="128"/>
    </location>
</feature>
<feature type="region of interest" description="Disordered" evidence="5">
    <location>
        <begin position="568"/>
        <end position="635"/>
    </location>
</feature>
<feature type="region of interest" description="Disordered" evidence="5">
    <location>
        <begin position="897"/>
        <end position="944"/>
    </location>
</feature>
<dbReference type="InterPro" id="IPR050384">
    <property type="entry name" value="Endophilin_SH3RF"/>
</dbReference>
<sequence length="1473" mass="162214">MNIKVHISSCGSSGTSSRPSSPMSSNVRVRLITSTSNVDSNLYDPITTFDSGFSDGSSSTTTPSESIDTNVGTYHYYYQLFCDDSDDSNGTILECRSNIKPDIYHHNDRQPQSIQSTPSATSTDDDTSSTFSDYYWTNFRRTNNNNRRVGNCSNRYMEMFPKNYCDDYFCRSNYFRHSTGGIGGSAAPNGERQIPRRPAPPPPPIGYQQPISANESNTSHQFSSSTLPRSMTIMEDHHDDIGTPKSSGPPHVAEVYQPKQHPTHKYWTLPRSIATGIPLPNGGPYAYNNGGQGASVEQGEDEVDRFNQHHEQLQQTRLKEVTEQRMKAIKSATTTSTSANSVQEEISAGTATVTASQKQILQHVVARDQPPEGATLLYETEDATFYTVPVEMDQEDKIEGMQETSSTTIRTTTYAVPKKKIDDGIGPINESGVPITPKAGVKSELGSEWYKAWVRNMHKMERLGRNTDENSICVKVKSPRYKGTAKSLSRMSVDGSSGSIYASNMRHDSLGSSDYGTIRRPSRSMPSLRSSLFADIQNSLNSFYYPPPPTHSPAPPPPLKSATITRLRRLSMPSESGTKTISRQGSKEHKTKRNEGRKRIKCKKRKEQTNGTGTKGGNQQLSASPLSAKSSTGGTTTSTYYHENCVFNQLTGQGKLPGGTTGSLSGGSGYDSDSSYILKQNKPKTTAKPASPAVYRAVQRGEIDIPLCGLQRPAPNKQQQLRKDDLYSEEFGDMENFVDQIETNGYGQKSVNHNNEWNQLDEWQSQIENDFDYIYNTLQSVSTTSKRGPKSSTPFPRERSSSLTSALASRNPLEQTLVKPKKSVAFDDEEVVQVIEDVDEIDDGSYDGFANGNGPEEEIEEEEYSYAGLLRPGSHRPAGMAKSFEHFLNTQDLKKNVQRLKSPSGADDRIRVRRHRKRRSHSPNDIIGNRSSIQNQLNKDDSDYSYDQPLPSYCPPNFNSNRTRSIRQTIDDDFPNPFESEAPQRVTMSTIYSAQPNDGKINVSYRMPTNIKADDTASISSTTTAKMSGRYQYGGTSPGAASMASTGVADSSFSTMMPKSSSQPPIVRHHIGSGSHTPTIGTLSKGPCGDSGDSYSLQRHHYVPMPMSPVALDRYDRVFTDKENEPKKMARVIYDFQAMGRNELAVKKGDQVIVRKSVNPNWVEVEDGSSGLVGFVPRAYLDFEQHGIAKAKYDFAAKTNVEISFKKGEKLTLLRRVDSNWYEGMNEKQDVGIFPVTYVDAIKQPVGILKDSSTTSQQSHTMSHQSSLSPTSSASMASIISMESAARTKHGGPLVAFSSSLHSNMMMTTSSMTPSPSGSMSISLASLQHHFGQSHPSNVGSVPTRTLHPSSSITPVAPNSGVFTGTSGPSSSSSSQQPIYFSSTTSEPGAYHHIRRAPNAIRHFGGSGERFCLPKPRIYRVLYPYSPQQLDELELQYGDLLTVTIQCDDGWFLGRSTLSGKFGTFPGNYVEPV</sequence>
<feature type="compositionally biased region" description="Basic residues" evidence="5">
    <location>
        <begin position="589"/>
        <end position="606"/>
    </location>
</feature>
<feature type="compositionally biased region" description="Low complexity" evidence="5">
    <location>
        <begin position="1252"/>
        <end position="1274"/>
    </location>
</feature>
<feature type="domain" description="SH3" evidence="6">
    <location>
        <begin position="1184"/>
        <end position="1244"/>
    </location>
</feature>
<dbReference type="PROSITE" id="PS50002">
    <property type="entry name" value="SH3"/>
    <property type="match status" value="3"/>
</dbReference>
<feature type="compositionally biased region" description="Polar residues" evidence="5">
    <location>
        <begin position="1334"/>
        <end position="1354"/>
    </location>
</feature>
<dbReference type="InterPro" id="IPR001452">
    <property type="entry name" value="SH3_domain"/>
</dbReference>
<feature type="domain" description="SoHo" evidence="7">
    <location>
        <begin position="416"/>
        <end position="486"/>
    </location>
</feature>
<feature type="compositionally biased region" description="Polar residues" evidence="5">
    <location>
        <begin position="212"/>
        <end position="224"/>
    </location>
</feature>
<evidence type="ECO:0000259" key="6">
    <source>
        <dbReference type="PROSITE" id="PS50002"/>
    </source>
</evidence>
<dbReference type="InterPro" id="IPR003127">
    <property type="entry name" value="SoHo_dom"/>
</dbReference>
<dbReference type="GO" id="GO:0070161">
    <property type="term" value="C:anchoring junction"/>
    <property type="evidence" value="ECO:0007669"/>
    <property type="project" value="UniProtKB-SubCell"/>
</dbReference>
<dbReference type="SUPFAM" id="SSF50044">
    <property type="entry name" value="SH3-domain"/>
    <property type="match status" value="3"/>
</dbReference>
<accession>A0A9Q0M926</accession>
<evidence type="ECO:0000259" key="7">
    <source>
        <dbReference type="PROSITE" id="PS50831"/>
    </source>
</evidence>
<dbReference type="PANTHER" id="PTHR14167">
    <property type="entry name" value="SH3 DOMAIN-CONTAINING"/>
    <property type="match status" value="1"/>
</dbReference>
<reference evidence="8" key="1">
    <citation type="submission" date="2022-12" db="EMBL/GenBank/DDBJ databases">
        <title>Genome assemblies of Blomia tropicalis.</title>
        <authorList>
            <person name="Cui Y."/>
        </authorList>
    </citation>
    <scope>NUCLEOTIDE SEQUENCE</scope>
    <source>
        <tissue evidence="8">Adult mites</tissue>
    </source>
</reference>
<evidence type="ECO:0000313" key="8">
    <source>
        <dbReference type="EMBL" id="KAJ6222018.1"/>
    </source>
</evidence>
<name>A0A9Q0M926_BLOTA</name>
<feature type="domain" description="SH3" evidence="6">
    <location>
        <begin position="1125"/>
        <end position="1182"/>
    </location>
</feature>
<feature type="compositionally biased region" description="Basic residues" evidence="5">
    <location>
        <begin position="911"/>
        <end position="921"/>
    </location>
</feature>
<feature type="region of interest" description="Disordered" evidence="5">
    <location>
        <begin position="182"/>
        <end position="224"/>
    </location>
</feature>
<comment type="caution">
    <text evidence="8">The sequence shown here is derived from an EMBL/GenBank/DDBJ whole genome shotgun (WGS) entry which is preliminary data.</text>
</comment>
<dbReference type="Pfam" id="PF14604">
    <property type="entry name" value="SH3_9"/>
    <property type="match status" value="1"/>
</dbReference>
<dbReference type="Gene3D" id="2.30.30.40">
    <property type="entry name" value="SH3 Domains"/>
    <property type="match status" value="3"/>
</dbReference>
<keyword evidence="9" id="KW-1185">Reference proteome</keyword>
<dbReference type="SMART" id="SM00326">
    <property type="entry name" value="SH3"/>
    <property type="match status" value="3"/>
</dbReference>
<feature type="compositionally biased region" description="Low complexity" evidence="5">
    <location>
        <begin position="116"/>
        <end position="128"/>
    </location>
</feature>
<dbReference type="OMA" id="IISMESA"/>
<evidence type="ECO:0000256" key="1">
    <source>
        <dbReference type="ARBA" id="ARBA00004282"/>
    </source>
</evidence>
<feature type="compositionally biased region" description="Low complexity" evidence="5">
    <location>
        <begin position="8"/>
        <end position="25"/>
    </location>
</feature>
<feature type="region of interest" description="Disordered" evidence="5">
    <location>
        <begin position="1250"/>
        <end position="1274"/>
    </location>
</feature>
<protein>
    <submittedName>
        <fullName evidence="8">Uncharacterized protein</fullName>
    </submittedName>
</protein>
<feature type="compositionally biased region" description="Polar residues" evidence="5">
    <location>
        <begin position="573"/>
        <end position="584"/>
    </location>
</feature>
<dbReference type="PRINTS" id="PR00452">
    <property type="entry name" value="SH3DOMAIN"/>
</dbReference>
<feature type="compositionally biased region" description="Polar residues" evidence="5">
    <location>
        <begin position="782"/>
        <end position="794"/>
    </location>
</feature>
<evidence type="ECO:0000256" key="2">
    <source>
        <dbReference type="ARBA" id="ARBA00022443"/>
    </source>
</evidence>
<feature type="compositionally biased region" description="Low complexity" evidence="5">
    <location>
        <begin position="1051"/>
        <end position="1062"/>
    </location>
</feature>
<feature type="region of interest" description="Disordered" evidence="5">
    <location>
        <begin position="1"/>
        <end position="25"/>
    </location>
</feature>
<dbReference type="InterPro" id="IPR036028">
    <property type="entry name" value="SH3-like_dom_sf"/>
</dbReference>
<evidence type="ECO:0000256" key="5">
    <source>
        <dbReference type="SAM" id="MobiDB-lite"/>
    </source>
</evidence>
<feature type="compositionally biased region" description="Low complexity" evidence="5">
    <location>
        <begin position="609"/>
        <end position="620"/>
    </location>
</feature>
<evidence type="ECO:0000256" key="4">
    <source>
        <dbReference type="PROSITE-ProRule" id="PRU00192"/>
    </source>
</evidence>
<feature type="compositionally biased region" description="Polar residues" evidence="5">
    <location>
        <begin position="486"/>
        <end position="502"/>
    </location>
</feature>
<keyword evidence="2 4" id="KW-0728">SH3 domain</keyword>
<organism evidence="8 9">
    <name type="scientific">Blomia tropicalis</name>
    <name type="common">Mite</name>
    <dbReference type="NCBI Taxonomy" id="40697"/>
    <lineage>
        <taxon>Eukaryota</taxon>
        <taxon>Metazoa</taxon>
        <taxon>Ecdysozoa</taxon>
        <taxon>Arthropoda</taxon>
        <taxon>Chelicerata</taxon>
        <taxon>Arachnida</taxon>
        <taxon>Acari</taxon>
        <taxon>Acariformes</taxon>
        <taxon>Sarcoptiformes</taxon>
        <taxon>Astigmata</taxon>
        <taxon>Glycyphagoidea</taxon>
        <taxon>Echimyopodidae</taxon>
        <taxon>Blomia</taxon>
    </lineage>
</organism>
<feature type="region of interest" description="Disordered" evidence="5">
    <location>
        <begin position="1331"/>
        <end position="1386"/>
    </location>
</feature>
<gene>
    <name evidence="8" type="ORF">RDWZM_000563</name>
</gene>
<dbReference type="EMBL" id="JAPWDV010000001">
    <property type="protein sequence ID" value="KAJ6222018.1"/>
    <property type="molecule type" value="Genomic_DNA"/>
</dbReference>
<dbReference type="Proteomes" id="UP001142055">
    <property type="component" value="Chromosome 1"/>
</dbReference>
<feature type="region of interest" description="Disordered" evidence="5">
    <location>
        <begin position="782"/>
        <end position="808"/>
    </location>
</feature>
<dbReference type="PROSITE" id="PS50831">
    <property type="entry name" value="SOHO"/>
    <property type="match status" value="1"/>
</dbReference>
<feature type="region of interest" description="Disordered" evidence="5">
    <location>
        <begin position="484"/>
        <end position="526"/>
    </location>
</feature>